<organism evidence="4 5">
    <name type="scientific">Enterococcus thailandicus</name>
    <dbReference type="NCBI Taxonomy" id="417368"/>
    <lineage>
        <taxon>Bacteria</taxon>
        <taxon>Bacillati</taxon>
        <taxon>Bacillota</taxon>
        <taxon>Bacilli</taxon>
        <taxon>Lactobacillales</taxon>
        <taxon>Enterococcaceae</taxon>
        <taxon>Enterococcus</taxon>
    </lineage>
</organism>
<dbReference type="InterPro" id="IPR016997">
    <property type="entry name" value="UCP032442"/>
</dbReference>
<evidence type="ECO:0000313" key="5">
    <source>
        <dbReference type="Proteomes" id="UP000078516"/>
    </source>
</evidence>
<dbReference type="PANTHER" id="PTHR37806">
    <property type="entry name" value="LMO0724 PROTEIN"/>
    <property type="match status" value="1"/>
</dbReference>
<dbReference type="EMBL" id="LWMN01000010">
    <property type="protein sequence ID" value="OAQ56585.1"/>
    <property type="molecule type" value="Genomic_DNA"/>
</dbReference>
<feature type="signal peptide" evidence="2">
    <location>
        <begin position="1"/>
        <end position="19"/>
    </location>
</feature>
<reference evidence="4 5" key="1">
    <citation type="submission" date="2016-04" db="EMBL/GenBank/DDBJ databases">
        <title>Draft genome of an Enterococcus thailandicus strain isolated from bovine feces.</title>
        <authorList>
            <person name="Beukers A.G."/>
            <person name="Zaheer R."/>
            <person name="Goji N."/>
            <person name="Cook S.R."/>
            <person name="Amoako K."/>
            <person name="Chaves A.V."/>
            <person name="Ward M.P."/>
            <person name="Mcallister T.A."/>
        </authorList>
    </citation>
    <scope>NUCLEOTIDE SEQUENCE [LARGE SCALE GENOMIC DNA]</scope>
    <source>
        <strain evidence="4 5">F0711D 46</strain>
    </source>
</reference>
<protein>
    <submittedName>
        <fullName evidence="4">Peptidase C39</fullName>
    </submittedName>
</protein>
<dbReference type="Proteomes" id="UP000078516">
    <property type="component" value="Unassembled WGS sequence"/>
</dbReference>
<evidence type="ECO:0000313" key="4">
    <source>
        <dbReference type="EMBL" id="OAQ56585.1"/>
    </source>
</evidence>
<feature type="chain" id="PRO_5038390190" evidence="2">
    <location>
        <begin position="20"/>
        <end position="253"/>
    </location>
</feature>
<comment type="caution">
    <text evidence="4">The sequence shown here is derived from an EMBL/GenBank/DDBJ whole genome shotgun (WGS) entry which is preliminary data.</text>
</comment>
<accession>A0A179ETP3</accession>
<feature type="region of interest" description="Disordered" evidence="1">
    <location>
        <begin position="31"/>
        <end position="51"/>
    </location>
</feature>
<dbReference type="InterPro" id="IPR039564">
    <property type="entry name" value="Peptidase_C39-like"/>
</dbReference>
<dbReference type="RefSeq" id="WP_067482400.1">
    <property type="nucleotide sequence ID" value="NZ_BSWU01000001.1"/>
</dbReference>
<gene>
    <name evidence="4" type="ORF">A6E74_04010</name>
</gene>
<keyword evidence="5" id="KW-1185">Reference proteome</keyword>
<sequence length="253" mass="27921">MKKKVAKKLSGFVSVSLLAAGSIYWLTTPNSNETAQQKQEDQKPPAKKKSNEANEMILDVPLANQFDEPALENGCEVTALSMLLNYYGFETTKNLLANELTYVPVFNEDGTHGDPNEGFIGDISGGDWAMGVYVAPIAALAQKVVHTSYHAQAKKEASLVDIKEALNEEKPVWTIVTIEFEVPDETDFMTWTTQNGEVSVTPLVHACVVTGYDKEMIYVNDPYGEKNRAVPIDNFTEIFEAMGGQMLTLEKSN</sequence>
<dbReference type="Gene3D" id="3.90.70.10">
    <property type="entry name" value="Cysteine proteinases"/>
    <property type="match status" value="1"/>
</dbReference>
<dbReference type="CDD" id="cd02549">
    <property type="entry name" value="Peptidase_C39A"/>
    <property type="match status" value="1"/>
</dbReference>
<dbReference type="AlphaFoldDB" id="A0A179ETP3"/>
<dbReference type="InterPro" id="IPR039563">
    <property type="entry name" value="Peptidase_C39_single_dom"/>
</dbReference>
<evidence type="ECO:0000259" key="3">
    <source>
        <dbReference type="Pfam" id="PF13529"/>
    </source>
</evidence>
<dbReference type="PIRSF" id="PIRSF032442">
    <property type="entry name" value="UCP032442"/>
    <property type="match status" value="1"/>
</dbReference>
<proteinExistence type="predicted"/>
<dbReference type="Pfam" id="PF13529">
    <property type="entry name" value="Peptidase_C39_2"/>
    <property type="match status" value="1"/>
</dbReference>
<name>A0A179ETP3_ENTTH</name>
<dbReference type="PANTHER" id="PTHR37806:SF1">
    <property type="entry name" value="PEPTIDASE C39-LIKE DOMAIN-CONTAINING PROTEIN"/>
    <property type="match status" value="1"/>
</dbReference>
<evidence type="ECO:0000256" key="2">
    <source>
        <dbReference type="SAM" id="SignalP"/>
    </source>
</evidence>
<feature type="compositionally biased region" description="Basic and acidic residues" evidence="1">
    <location>
        <begin position="38"/>
        <end position="51"/>
    </location>
</feature>
<evidence type="ECO:0000256" key="1">
    <source>
        <dbReference type="SAM" id="MobiDB-lite"/>
    </source>
</evidence>
<feature type="domain" description="Peptidase C39-like" evidence="3">
    <location>
        <begin position="58"/>
        <end position="223"/>
    </location>
</feature>
<keyword evidence="2" id="KW-0732">Signal</keyword>